<keyword evidence="2" id="KW-1185">Reference proteome</keyword>
<gene>
    <name evidence="1" type="ORF">KUTeg_025072</name>
</gene>
<organism evidence="1 2">
    <name type="scientific">Tegillarca granosa</name>
    <name type="common">Malaysian cockle</name>
    <name type="synonym">Anadara granosa</name>
    <dbReference type="NCBI Taxonomy" id="220873"/>
    <lineage>
        <taxon>Eukaryota</taxon>
        <taxon>Metazoa</taxon>
        <taxon>Spiralia</taxon>
        <taxon>Lophotrochozoa</taxon>
        <taxon>Mollusca</taxon>
        <taxon>Bivalvia</taxon>
        <taxon>Autobranchia</taxon>
        <taxon>Pteriomorphia</taxon>
        <taxon>Arcoida</taxon>
        <taxon>Arcoidea</taxon>
        <taxon>Arcidae</taxon>
        <taxon>Tegillarca</taxon>
    </lineage>
</organism>
<dbReference type="Proteomes" id="UP001217089">
    <property type="component" value="Unassembled WGS sequence"/>
</dbReference>
<proteinExistence type="predicted"/>
<name>A0ABQ9E466_TEGGR</name>
<reference evidence="1 2" key="1">
    <citation type="submission" date="2022-12" db="EMBL/GenBank/DDBJ databases">
        <title>Chromosome-level genome of Tegillarca granosa.</title>
        <authorList>
            <person name="Kim J."/>
        </authorList>
    </citation>
    <scope>NUCLEOTIDE SEQUENCE [LARGE SCALE GENOMIC DNA]</scope>
    <source>
        <strain evidence="1">Teg-2019</strain>
        <tissue evidence="1">Adductor muscle</tissue>
    </source>
</reference>
<protein>
    <submittedName>
        <fullName evidence="1">Uncharacterized protein</fullName>
    </submittedName>
</protein>
<dbReference type="EMBL" id="JARBDR010000923">
    <property type="protein sequence ID" value="KAJ8298541.1"/>
    <property type="molecule type" value="Genomic_DNA"/>
</dbReference>
<evidence type="ECO:0000313" key="1">
    <source>
        <dbReference type="EMBL" id="KAJ8298541.1"/>
    </source>
</evidence>
<sequence length="64" mass="7885">MNVYNYNCIDFYILMEVRNMICFQIKIEKKNQINENLPRKKMIILIEKLKCEGIINDKPWEKLY</sequence>
<comment type="caution">
    <text evidence="1">The sequence shown here is derived from an EMBL/GenBank/DDBJ whole genome shotgun (WGS) entry which is preliminary data.</text>
</comment>
<evidence type="ECO:0000313" key="2">
    <source>
        <dbReference type="Proteomes" id="UP001217089"/>
    </source>
</evidence>
<accession>A0ABQ9E466</accession>